<protein>
    <recommendedName>
        <fullName evidence="3">RNase H type-1 domain-containing protein</fullName>
    </recommendedName>
</protein>
<evidence type="ECO:0000313" key="1">
    <source>
        <dbReference type="EMBL" id="KAK5847262.1"/>
    </source>
</evidence>
<evidence type="ECO:0008006" key="3">
    <source>
        <dbReference type="Google" id="ProtNLM"/>
    </source>
</evidence>
<name>A0ABR0R7R4_GOSAR</name>
<sequence>MKVIGAIKESLSKRSNLAIIRCITQVLQNVENWSIEHVPKEENVEADRIAKLTSDREEGLQLYVADRSSRQMQGEDNHFRPLK</sequence>
<evidence type="ECO:0000313" key="2">
    <source>
        <dbReference type="Proteomes" id="UP001358586"/>
    </source>
</evidence>
<proteinExistence type="predicted"/>
<dbReference type="Gene3D" id="3.30.420.10">
    <property type="entry name" value="Ribonuclease H-like superfamily/Ribonuclease H"/>
    <property type="match status" value="1"/>
</dbReference>
<dbReference type="InterPro" id="IPR036397">
    <property type="entry name" value="RNaseH_sf"/>
</dbReference>
<comment type="caution">
    <text evidence="1">The sequence shown here is derived from an EMBL/GenBank/DDBJ whole genome shotgun (WGS) entry which is preliminary data.</text>
</comment>
<keyword evidence="2" id="KW-1185">Reference proteome</keyword>
<dbReference type="Proteomes" id="UP001358586">
    <property type="component" value="Chromosome 1"/>
</dbReference>
<dbReference type="EMBL" id="JARKNE010000001">
    <property type="protein sequence ID" value="KAK5847262.1"/>
    <property type="molecule type" value="Genomic_DNA"/>
</dbReference>
<accession>A0ABR0R7R4</accession>
<reference evidence="1 2" key="1">
    <citation type="submission" date="2023-03" db="EMBL/GenBank/DDBJ databases">
        <title>WGS of Gossypium arboreum.</title>
        <authorList>
            <person name="Yu D."/>
        </authorList>
    </citation>
    <scope>NUCLEOTIDE SEQUENCE [LARGE SCALE GENOMIC DNA]</scope>
    <source>
        <tissue evidence="1">Leaf</tissue>
    </source>
</reference>
<gene>
    <name evidence="1" type="ORF">PVK06_003567</name>
</gene>
<organism evidence="1 2">
    <name type="scientific">Gossypium arboreum</name>
    <name type="common">Tree cotton</name>
    <name type="synonym">Gossypium nanking</name>
    <dbReference type="NCBI Taxonomy" id="29729"/>
    <lineage>
        <taxon>Eukaryota</taxon>
        <taxon>Viridiplantae</taxon>
        <taxon>Streptophyta</taxon>
        <taxon>Embryophyta</taxon>
        <taxon>Tracheophyta</taxon>
        <taxon>Spermatophyta</taxon>
        <taxon>Magnoliopsida</taxon>
        <taxon>eudicotyledons</taxon>
        <taxon>Gunneridae</taxon>
        <taxon>Pentapetalae</taxon>
        <taxon>rosids</taxon>
        <taxon>malvids</taxon>
        <taxon>Malvales</taxon>
        <taxon>Malvaceae</taxon>
        <taxon>Malvoideae</taxon>
        <taxon>Gossypium</taxon>
    </lineage>
</organism>